<evidence type="ECO:0000259" key="1">
    <source>
        <dbReference type="PROSITE" id="PS50280"/>
    </source>
</evidence>
<dbReference type="PROSITE" id="PS50280">
    <property type="entry name" value="SET"/>
    <property type="match status" value="1"/>
</dbReference>
<dbReference type="Gene3D" id="2.170.270.10">
    <property type="entry name" value="SET domain"/>
    <property type="match status" value="1"/>
</dbReference>
<gene>
    <name evidence="2" type="ORF">OSTLU_93480</name>
</gene>
<keyword evidence="3" id="KW-1185">Reference proteome</keyword>
<organism evidence="2 3">
    <name type="scientific">Ostreococcus lucimarinus (strain CCE9901)</name>
    <dbReference type="NCBI Taxonomy" id="436017"/>
    <lineage>
        <taxon>Eukaryota</taxon>
        <taxon>Viridiplantae</taxon>
        <taxon>Chlorophyta</taxon>
        <taxon>Mamiellophyceae</taxon>
        <taxon>Mamiellales</taxon>
        <taxon>Bathycoccaceae</taxon>
        <taxon>Ostreococcus</taxon>
    </lineage>
</organism>
<dbReference type="EMBL" id="CP000591">
    <property type="protein sequence ID" value="ABO98665.1"/>
    <property type="molecule type" value="Genomic_DNA"/>
</dbReference>
<dbReference type="RefSeq" id="XP_001420372.1">
    <property type="nucleotide sequence ID" value="XM_001420335.1"/>
</dbReference>
<dbReference type="InterPro" id="IPR001214">
    <property type="entry name" value="SET_dom"/>
</dbReference>
<dbReference type="OMA" id="QAYWRAR"/>
<dbReference type="HOGENOM" id="CLU_137658_0_0_1"/>
<sequence length="136" mass="15237">VTSWHDFDGDARVARSTIEGAGYGLFARRRLATGDVVERATYSGDVLSLAEALKLGDDEKAYVMAMHFNVHVDARRHYGYLARYVNDAEGTPFETNVKFEKDVAQRRATLRAVKDVEVGEELFAAYGRGYWRAKVG</sequence>
<accession>A4S531</accession>
<evidence type="ECO:0000313" key="2">
    <source>
        <dbReference type="EMBL" id="ABO98665.1"/>
    </source>
</evidence>
<feature type="non-terminal residue" evidence="2">
    <location>
        <position position="1"/>
    </location>
</feature>
<dbReference type="eggNOG" id="ENOG502S9YS">
    <property type="taxonomic scope" value="Eukaryota"/>
</dbReference>
<feature type="domain" description="SET" evidence="1">
    <location>
        <begin position="11"/>
        <end position="127"/>
    </location>
</feature>
<dbReference type="Gramene" id="ABO98665">
    <property type="protein sequence ID" value="ABO98665"/>
    <property type="gene ID" value="OSTLU_93480"/>
</dbReference>
<dbReference type="Pfam" id="PF00856">
    <property type="entry name" value="SET"/>
    <property type="match status" value="1"/>
</dbReference>
<dbReference type="SMART" id="SM00317">
    <property type="entry name" value="SET"/>
    <property type="match status" value="1"/>
</dbReference>
<protein>
    <recommendedName>
        <fullName evidence="1">SET domain-containing protein</fullName>
    </recommendedName>
</protein>
<dbReference type="KEGG" id="olu:OSTLU_93480"/>
<dbReference type="OrthoDB" id="5560686at2759"/>
<dbReference type="GeneID" id="5004433"/>
<dbReference type="STRING" id="436017.A4S531"/>
<dbReference type="Proteomes" id="UP000001568">
    <property type="component" value="Chromosome 11"/>
</dbReference>
<reference evidence="2 3" key="1">
    <citation type="journal article" date="2007" name="Proc. Natl. Acad. Sci. U.S.A.">
        <title>The tiny eukaryote Ostreococcus provides genomic insights into the paradox of plankton speciation.</title>
        <authorList>
            <person name="Palenik B."/>
            <person name="Grimwood J."/>
            <person name="Aerts A."/>
            <person name="Rouze P."/>
            <person name="Salamov A."/>
            <person name="Putnam N."/>
            <person name="Dupont C."/>
            <person name="Jorgensen R."/>
            <person name="Derelle E."/>
            <person name="Rombauts S."/>
            <person name="Zhou K."/>
            <person name="Otillar R."/>
            <person name="Merchant S.S."/>
            <person name="Podell S."/>
            <person name="Gaasterland T."/>
            <person name="Napoli C."/>
            <person name="Gendler K."/>
            <person name="Manuell A."/>
            <person name="Tai V."/>
            <person name="Vallon O."/>
            <person name="Piganeau G."/>
            <person name="Jancek S."/>
            <person name="Heijde M."/>
            <person name="Jabbari K."/>
            <person name="Bowler C."/>
            <person name="Lohr M."/>
            <person name="Robbens S."/>
            <person name="Werner G."/>
            <person name="Dubchak I."/>
            <person name="Pazour G.J."/>
            <person name="Ren Q."/>
            <person name="Paulsen I."/>
            <person name="Delwiche C."/>
            <person name="Schmutz J."/>
            <person name="Rokhsar D."/>
            <person name="Van de Peer Y."/>
            <person name="Moreau H."/>
            <person name="Grigoriev I.V."/>
        </authorList>
    </citation>
    <scope>NUCLEOTIDE SEQUENCE [LARGE SCALE GENOMIC DNA]</scope>
    <source>
        <strain evidence="2 3">CCE9901</strain>
    </source>
</reference>
<proteinExistence type="predicted"/>
<dbReference type="InterPro" id="IPR046341">
    <property type="entry name" value="SET_dom_sf"/>
</dbReference>
<name>A4S531_OSTLU</name>
<dbReference type="SUPFAM" id="SSF82199">
    <property type="entry name" value="SET domain"/>
    <property type="match status" value="1"/>
</dbReference>
<dbReference type="AlphaFoldDB" id="A4S531"/>
<evidence type="ECO:0000313" key="3">
    <source>
        <dbReference type="Proteomes" id="UP000001568"/>
    </source>
</evidence>